<dbReference type="EMBL" id="JXJW01000011">
    <property type="protein sequence ID" value="PCS06374.1"/>
    <property type="molecule type" value="Genomic_DNA"/>
</dbReference>
<dbReference type="SUPFAM" id="SSF54909">
    <property type="entry name" value="Dimeric alpha+beta barrel"/>
    <property type="match status" value="1"/>
</dbReference>
<organism evidence="3 4">
    <name type="scientific">Pseudolactococcus piscium</name>
    <dbReference type="NCBI Taxonomy" id="1364"/>
    <lineage>
        <taxon>Bacteria</taxon>
        <taxon>Bacillati</taxon>
        <taxon>Bacillota</taxon>
        <taxon>Bacilli</taxon>
        <taxon>Lactobacillales</taxon>
        <taxon>Streptococcaceae</taxon>
        <taxon>Pseudolactococcus</taxon>
    </lineage>
</organism>
<name>A0A2A5RYU7_9LACT</name>
<dbReference type="InterPro" id="IPR005545">
    <property type="entry name" value="YCII"/>
</dbReference>
<comment type="similarity">
    <text evidence="1">Belongs to the YciI family.</text>
</comment>
<dbReference type="Gene3D" id="3.30.70.1060">
    <property type="entry name" value="Dimeric alpha+beta barrel"/>
    <property type="match status" value="1"/>
</dbReference>
<dbReference type="AlphaFoldDB" id="A0A2A5RYU7"/>
<evidence type="ECO:0000259" key="2">
    <source>
        <dbReference type="Pfam" id="PF03795"/>
    </source>
</evidence>
<dbReference type="Proteomes" id="UP000218282">
    <property type="component" value="Unassembled WGS sequence"/>
</dbReference>
<reference evidence="3 4" key="1">
    <citation type="submission" date="2014-12" db="EMBL/GenBank/DDBJ databases">
        <title>Draft genome sequences of 10 type strains of Lactococcus.</title>
        <authorList>
            <person name="Sun Z."/>
            <person name="Zhong Z."/>
            <person name="Liu W."/>
            <person name="Zhang W."/>
            <person name="Zhang H."/>
        </authorList>
    </citation>
    <scope>NUCLEOTIDE SEQUENCE [LARGE SCALE GENOMIC DNA]</scope>
    <source>
        <strain evidence="3 4">DSM 6634</strain>
    </source>
</reference>
<comment type="caution">
    <text evidence="3">The sequence shown here is derived from an EMBL/GenBank/DDBJ whole genome shotgun (WGS) entry which is preliminary data.</text>
</comment>
<dbReference type="Pfam" id="PF03795">
    <property type="entry name" value="YCII"/>
    <property type="match status" value="1"/>
</dbReference>
<evidence type="ECO:0000313" key="3">
    <source>
        <dbReference type="EMBL" id="PCS06374.1"/>
    </source>
</evidence>
<dbReference type="PANTHER" id="PTHR37828:SF1">
    <property type="entry name" value="YCII-RELATED DOMAIN-CONTAINING PROTEIN"/>
    <property type="match status" value="1"/>
</dbReference>
<evidence type="ECO:0000256" key="1">
    <source>
        <dbReference type="ARBA" id="ARBA00007689"/>
    </source>
</evidence>
<evidence type="ECO:0000313" key="4">
    <source>
        <dbReference type="Proteomes" id="UP000218282"/>
    </source>
</evidence>
<dbReference type="InterPro" id="IPR011008">
    <property type="entry name" value="Dimeric_a/b-barrel"/>
</dbReference>
<dbReference type="RefSeq" id="WP_096814596.1">
    <property type="nucleotide sequence ID" value="NZ_JXJW01000011.1"/>
</dbReference>
<keyword evidence="4" id="KW-1185">Reference proteome</keyword>
<proteinExistence type="inferred from homology"/>
<accession>A0A2A5RYU7</accession>
<feature type="domain" description="YCII-related" evidence="2">
    <location>
        <begin position="1"/>
        <end position="81"/>
    </location>
</feature>
<sequence>MFILNLTYIKPLDEIETFLSQHRAFLDYYYQKEIFLLSGPKEPRNGGIIICHAASQDDVKQIISEDPFFIHQVAEYEIVEFIPVKTAKDLVQYKQ</sequence>
<protein>
    <submittedName>
        <fullName evidence="3">YCII-related protein</fullName>
    </submittedName>
</protein>
<dbReference type="PANTHER" id="PTHR37828">
    <property type="entry name" value="GSR2449 PROTEIN"/>
    <property type="match status" value="1"/>
</dbReference>
<gene>
    <name evidence="3" type="ORF">RU86_GL000330</name>
</gene>